<dbReference type="Pfam" id="PF04820">
    <property type="entry name" value="Trp_halogenase"/>
    <property type="match status" value="1"/>
</dbReference>
<evidence type="ECO:0000313" key="3">
    <source>
        <dbReference type="EMBL" id="QJQ31495.1"/>
    </source>
</evidence>
<evidence type="ECO:0000256" key="2">
    <source>
        <dbReference type="PIRSR" id="PIRSR011396-2"/>
    </source>
</evidence>
<dbReference type="Proteomes" id="UP000503018">
    <property type="component" value="Chromosome"/>
</dbReference>
<feature type="active site" evidence="1">
    <location>
        <position position="81"/>
    </location>
</feature>
<dbReference type="EMBL" id="CP053015">
    <property type="protein sequence ID" value="QJQ31495.1"/>
    <property type="molecule type" value="Genomic_DNA"/>
</dbReference>
<sequence length="509" mass="55542">MTAMREARTITIIGGGTAGWMTAAALGRFLSGPDWTIRLIESDAIGTVGVGEATIPQLHLFNRALGLDENAFVAATQGTFKLGIAFDGWRAPGHSYMHGFGTVGRDLGMLSFYHYWLAARLDGMAADSLDDCLIAAVAGRQGRFARPDPARPAPAGGHNYAFHFDASLYAAFLRSYAEARGINRHEGRITGFERDAETGDIAAAVMEDGRRISGDLFIDCSGFIGLLIEREMQAGYESWQHWLPCDRALAVPSADDNPPLPYTRAMARAAGWQWRIPLQHRTGNGHVFCSALMGEDEAAAILLANLPGRALADPRPLRFTAGRRRSVWVGNVIAIGLSSGFLEPLESTSIHLIQSGIERLLKALPSDRGSDAERAAFNAQAAAEMEQLRDFIILHYWANGRDEPFWQDRREASLPDSLQQRIDLFRASGRLADGQGELFTPLAWQQVMIGQGLLPDAVHPLAASMPKAQRDELIAMVRQVVASQSAAMPLHRAFIDTNCPSTPRERLAS</sequence>
<accession>A0A6M4AR22</accession>
<gene>
    <name evidence="3" type="ORF">GV829_02725</name>
</gene>
<feature type="binding site" evidence="2">
    <location>
        <position position="81"/>
    </location>
    <ligand>
        <name>7-chloro-L-tryptophan</name>
        <dbReference type="ChEBI" id="CHEBI:58713"/>
    </ligand>
</feature>
<dbReference type="InterPro" id="IPR050816">
    <property type="entry name" value="Flavin-dep_Halogenase_NPB"/>
</dbReference>
<dbReference type="InterPro" id="IPR036188">
    <property type="entry name" value="FAD/NAD-bd_sf"/>
</dbReference>
<name>A0A6M4AR22_9SPHN</name>
<dbReference type="AlphaFoldDB" id="A0A6M4AR22"/>
<evidence type="ECO:0000256" key="1">
    <source>
        <dbReference type="PIRSR" id="PIRSR011396-1"/>
    </source>
</evidence>
<dbReference type="PANTHER" id="PTHR43747">
    <property type="entry name" value="FAD-BINDING PROTEIN"/>
    <property type="match status" value="1"/>
</dbReference>
<dbReference type="InterPro" id="IPR033856">
    <property type="entry name" value="Trp_halogen"/>
</dbReference>
<keyword evidence="2" id="KW-0547">Nucleotide-binding</keyword>
<dbReference type="PANTHER" id="PTHR43747:SF4">
    <property type="entry name" value="FLAVIN-DEPENDENT TRYPTOPHAN HALOGENASE"/>
    <property type="match status" value="1"/>
</dbReference>
<reference evidence="3 4" key="1">
    <citation type="submission" date="2020-01" db="EMBL/GenBank/DDBJ databases">
        <title>Sphingomonas sp. strain CSW-10.</title>
        <authorList>
            <person name="Chen W.-M."/>
        </authorList>
    </citation>
    <scope>NUCLEOTIDE SEQUENCE [LARGE SCALE GENOMIC DNA]</scope>
    <source>
        <strain evidence="3 4">CSW-10</strain>
    </source>
</reference>
<feature type="binding site" evidence="2">
    <location>
        <position position="346"/>
    </location>
    <ligand>
        <name>L-tryptophan</name>
        <dbReference type="ChEBI" id="CHEBI:57912"/>
    </ligand>
</feature>
<dbReference type="Gene3D" id="3.50.50.60">
    <property type="entry name" value="FAD/NAD(P)-binding domain"/>
    <property type="match status" value="1"/>
</dbReference>
<keyword evidence="2" id="KW-0285">Flavoprotein</keyword>
<dbReference type="PIRSF" id="PIRSF011396">
    <property type="entry name" value="Trp_halogenase"/>
    <property type="match status" value="1"/>
</dbReference>
<keyword evidence="2" id="KW-0274">FAD</keyword>
<feature type="binding site" evidence="2">
    <location>
        <begin position="15"/>
        <end position="18"/>
    </location>
    <ligand>
        <name>FAD</name>
        <dbReference type="ChEBI" id="CHEBI:57692"/>
    </ligand>
</feature>
<dbReference type="SUPFAM" id="SSF51905">
    <property type="entry name" value="FAD/NAD(P)-binding domain"/>
    <property type="match status" value="1"/>
</dbReference>
<dbReference type="InterPro" id="IPR006905">
    <property type="entry name" value="Flavin_halogenase"/>
</dbReference>
<dbReference type="KEGG" id="slan:GV829_02725"/>
<protein>
    <submittedName>
        <fullName evidence="3">Tryptophan 7-halogenase</fullName>
    </submittedName>
</protein>
<dbReference type="GO" id="GO:0000166">
    <property type="term" value="F:nucleotide binding"/>
    <property type="evidence" value="ECO:0007669"/>
    <property type="project" value="UniProtKB-KW"/>
</dbReference>
<evidence type="ECO:0000313" key="4">
    <source>
        <dbReference type="Proteomes" id="UP000503018"/>
    </source>
</evidence>
<feature type="binding site" evidence="2">
    <location>
        <position position="337"/>
    </location>
    <ligand>
        <name>FAD</name>
        <dbReference type="ChEBI" id="CHEBI:57692"/>
    </ligand>
</feature>
<organism evidence="3 4">
    <name type="scientific">Sphingomonas lacunae</name>
    <dbReference type="NCBI Taxonomy" id="2698828"/>
    <lineage>
        <taxon>Bacteria</taxon>
        <taxon>Pseudomonadati</taxon>
        <taxon>Pseudomonadota</taxon>
        <taxon>Alphaproteobacteria</taxon>
        <taxon>Sphingomonadales</taxon>
        <taxon>Sphingomonadaceae</taxon>
        <taxon>Sphingomonas</taxon>
    </lineage>
</organism>
<proteinExistence type="predicted"/>
<feature type="binding site" evidence="2">
    <location>
        <position position="350"/>
    </location>
    <ligand>
        <name>FAD</name>
        <dbReference type="ChEBI" id="CHEBI:57692"/>
    </ligand>
</feature>
<dbReference type="GO" id="GO:0004497">
    <property type="term" value="F:monooxygenase activity"/>
    <property type="evidence" value="ECO:0007669"/>
    <property type="project" value="InterPro"/>
</dbReference>
<dbReference type="RefSeq" id="WP_169943715.1">
    <property type="nucleotide sequence ID" value="NZ_CP053015.1"/>
</dbReference>
<keyword evidence="4" id="KW-1185">Reference proteome</keyword>